<dbReference type="GO" id="GO:0003352">
    <property type="term" value="P:regulation of cilium movement"/>
    <property type="evidence" value="ECO:0007669"/>
    <property type="project" value="TreeGrafter"/>
</dbReference>
<dbReference type="PANTHER" id="PTHR21625:SF0">
    <property type="entry name" value="DYNEIN REGULATORY COMPLEX SUBUNIT 2"/>
    <property type="match status" value="1"/>
</dbReference>
<organism evidence="16 17">
    <name type="scientific">Frankliniella fusca</name>
    <dbReference type="NCBI Taxonomy" id="407009"/>
    <lineage>
        <taxon>Eukaryota</taxon>
        <taxon>Metazoa</taxon>
        <taxon>Ecdysozoa</taxon>
        <taxon>Arthropoda</taxon>
        <taxon>Hexapoda</taxon>
        <taxon>Insecta</taxon>
        <taxon>Pterygota</taxon>
        <taxon>Neoptera</taxon>
        <taxon>Paraneoptera</taxon>
        <taxon>Thysanoptera</taxon>
        <taxon>Terebrantia</taxon>
        <taxon>Thripoidea</taxon>
        <taxon>Thripidae</taxon>
        <taxon>Frankliniella</taxon>
    </lineage>
</organism>
<evidence type="ECO:0000256" key="4">
    <source>
        <dbReference type="ARBA" id="ARBA00023054"/>
    </source>
</evidence>
<dbReference type="InterPro" id="IPR039505">
    <property type="entry name" value="DRC1/2_N"/>
</dbReference>
<dbReference type="EMBL" id="JAHWGI010001243">
    <property type="protein sequence ID" value="KAK3926228.1"/>
    <property type="molecule type" value="Genomic_DNA"/>
</dbReference>
<dbReference type="GO" id="GO:0070286">
    <property type="term" value="P:axonemal dynein complex assembly"/>
    <property type="evidence" value="ECO:0007669"/>
    <property type="project" value="InterPro"/>
</dbReference>
<feature type="region of interest" description="Disordered" evidence="14">
    <location>
        <begin position="1"/>
        <end position="21"/>
    </location>
</feature>
<evidence type="ECO:0000256" key="12">
    <source>
        <dbReference type="ARBA" id="ARBA00045865"/>
    </source>
</evidence>
<keyword evidence="4 13" id="KW-0175">Coiled coil</keyword>
<evidence type="ECO:0000256" key="10">
    <source>
        <dbReference type="ARBA" id="ARBA00040899"/>
    </source>
</evidence>
<evidence type="ECO:0000256" key="8">
    <source>
        <dbReference type="ARBA" id="ARBA00037841"/>
    </source>
</evidence>
<evidence type="ECO:0000256" key="5">
    <source>
        <dbReference type="ARBA" id="ARBA00023069"/>
    </source>
</evidence>
<keyword evidence="7" id="KW-0966">Cell projection</keyword>
<keyword evidence="6" id="KW-0206">Cytoskeleton</keyword>
<sequence>MGPKQKKPKLSKEERRARRLARREAARLRRVQRELQAKKDWLDRETRATEMNAMVIKRKWRDLMRGLRAPQLHDDIVALRLRTERLLDMKRAMIEELREALDQANDQYNDNLQHHVEIVDKMLMFYHDAMAAAAGGYRDALAALGEGLAQQKAAIQEREGRAAGAGHLEVLLFAMEQRQAEATVQRRAETTAKIDDEASKGVERCQVLQTGLEAELERLWAELGAELERHHERHAERRAAVAKLRAKEQAVHRVIAEQKRRTHQLSRQIEEGVELMRAWDAAEPGAAAATWAELRALRCERDEFRAAYLALRAAMDSQRQLDRKQLNHMVVQAEAGVKRLREVAACGEKILAMACLCNALETPEERCAYPEFSGAGFEELHALDRGSPRAVRHELPAEESHTCFTNDGEDLAAELGRDQVLDEKEDNDEEEAVTAERRRAALLRAAFQAAGEDAEPEPEVDLVQEAVSSLEGLAAFWQRAGAAELERRRLRAQVAQLRDEQLQLREELRGYLRRVAPTWWGSEPVPRGPPSLAVYEPPRALGVPPATPWRGIRARGALEPYGFKGEM</sequence>
<evidence type="ECO:0000256" key="7">
    <source>
        <dbReference type="ARBA" id="ARBA00023273"/>
    </source>
</evidence>
<evidence type="ECO:0000313" key="17">
    <source>
        <dbReference type="Proteomes" id="UP001219518"/>
    </source>
</evidence>
<evidence type="ECO:0000256" key="1">
    <source>
        <dbReference type="ARBA" id="ARBA00004611"/>
    </source>
</evidence>
<reference evidence="16" key="1">
    <citation type="submission" date="2021-07" db="EMBL/GenBank/DDBJ databases">
        <authorList>
            <person name="Catto M.A."/>
            <person name="Jacobson A."/>
            <person name="Kennedy G."/>
            <person name="Labadie P."/>
            <person name="Hunt B.G."/>
            <person name="Srinivasan R."/>
        </authorList>
    </citation>
    <scope>NUCLEOTIDE SEQUENCE</scope>
    <source>
        <strain evidence="16">PL_HMW_Pooled</strain>
        <tissue evidence="16">Head</tissue>
    </source>
</reference>
<feature type="coiled-coil region" evidence="13">
    <location>
        <begin position="480"/>
        <end position="514"/>
    </location>
</feature>
<dbReference type="Pfam" id="PF14772">
    <property type="entry name" value="NYD-SP28"/>
    <property type="match status" value="1"/>
</dbReference>
<dbReference type="GO" id="GO:0060285">
    <property type="term" value="P:cilium-dependent cell motility"/>
    <property type="evidence" value="ECO:0007669"/>
    <property type="project" value="TreeGrafter"/>
</dbReference>
<dbReference type="AlphaFoldDB" id="A0AAE1HRX8"/>
<dbReference type="GO" id="GO:0005858">
    <property type="term" value="C:axonemal dynein complex"/>
    <property type="evidence" value="ECO:0007669"/>
    <property type="project" value="InterPro"/>
</dbReference>
<feature type="compositionally biased region" description="Basic and acidic residues" evidence="14">
    <location>
        <begin position="10"/>
        <end position="21"/>
    </location>
</feature>
<comment type="similarity">
    <text evidence="9">Belongs to the DRC2 family.</text>
</comment>
<proteinExistence type="inferred from homology"/>
<comment type="subcellular location">
    <subcellularLocation>
        <location evidence="1">Cytoplasm</location>
        <location evidence="1">Cytoskeleton</location>
        <location evidence="1">Flagellum axoneme</location>
    </subcellularLocation>
    <subcellularLocation>
        <location evidence="8">Cytoplasm</location>
        <location evidence="8">Cytoskeleton</location>
        <location evidence="8">Flagellum basal body</location>
    </subcellularLocation>
</comment>
<evidence type="ECO:0000256" key="13">
    <source>
        <dbReference type="SAM" id="Coils"/>
    </source>
</evidence>
<evidence type="ECO:0000256" key="14">
    <source>
        <dbReference type="SAM" id="MobiDB-lite"/>
    </source>
</evidence>
<name>A0AAE1HRX8_9NEOP</name>
<keyword evidence="2" id="KW-0963">Cytoplasm</keyword>
<evidence type="ECO:0000256" key="11">
    <source>
        <dbReference type="ARBA" id="ARBA00041517"/>
    </source>
</evidence>
<keyword evidence="3" id="KW-0282">Flagellum</keyword>
<gene>
    <name evidence="16" type="ORF">KUF71_014477</name>
</gene>
<reference evidence="16" key="2">
    <citation type="journal article" date="2023" name="BMC Genomics">
        <title>Pest status, molecular evolution, and epigenetic factors derived from the genome assembly of Frankliniella fusca, a thysanopteran phytovirus vector.</title>
        <authorList>
            <person name="Catto M.A."/>
            <person name="Labadie P.E."/>
            <person name="Jacobson A.L."/>
            <person name="Kennedy G.G."/>
            <person name="Srinivasan R."/>
            <person name="Hunt B.G."/>
        </authorList>
    </citation>
    <scope>NUCLEOTIDE SEQUENCE</scope>
    <source>
        <strain evidence="16">PL_HMW_Pooled</strain>
    </source>
</reference>
<evidence type="ECO:0000259" key="15">
    <source>
        <dbReference type="Pfam" id="PF14772"/>
    </source>
</evidence>
<feature type="domain" description="Dynein regulatory complex protein 1/2 N-terminal" evidence="15">
    <location>
        <begin position="21"/>
        <end position="117"/>
    </location>
</feature>
<comment type="caution">
    <text evidence="16">The sequence shown here is derived from an EMBL/GenBank/DDBJ whole genome shotgun (WGS) entry which is preliminary data.</text>
</comment>
<evidence type="ECO:0000256" key="6">
    <source>
        <dbReference type="ARBA" id="ARBA00023212"/>
    </source>
</evidence>
<dbReference type="Proteomes" id="UP001219518">
    <property type="component" value="Unassembled WGS sequence"/>
</dbReference>
<dbReference type="PANTHER" id="PTHR21625">
    <property type="entry name" value="NYD-SP28 PROTEIN"/>
    <property type="match status" value="1"/>
</dbReference>
<evidence type="ECO:0000256" key="3">
    <source>
        <dbReference type="ARBA" id="ARBA00022846"/>
    </source>
</evidence>
<protein>
    <recommendedName>
        <fullName evidence="10">Dynein regulatory complex subunit 2</fullName>
    </recommendedName>
    <alternativeName>
        <fullName evidence="11">Coiled-coil domain-containing protein 65</fullName>
    </alternativeName>
</protein>
<keyword evidence="5" id="KW-0969">Cilium</keyword>
<comment type="function">
    <text evidence="12">Component of the nexin-dynein regulatory complex (N-DRC), a key regulator of ciliary/flagellar motility which maintains the alignment and integrity of the distal axoneme and regulates microtubule sliding in motile axonemes. Plays a critical role in the assembly of N-DRC and also stabilizes the assembly of multiple inner dynein arms and radial spokes. Coassembles with DRC1 to form a central scaffold needed for assembly of the N-DRC and its attachment to the outer doublet microtubules.</text>
</comment>
<evidence type="ECO:0000313" key="16">
    <source>
        <dbReference type="EMBL" id="KAK3926228.1"/>
    </source>
</evidence>
<keyword evidence="17" id="KW-1185">Reference proteome</keyword>
<evidence type="ECO:0000256" key="9">
    <source>
        <dbReference type="ARBA" id="ARBA00038424"/>
    </source>
</evidence>
<dbReference type="InterPro" id="IPR039750">
    <property type="entry name" value="DRC1/DRC2"/>
</dbReference>
<evidence type="ECO:0000256" key="2">
    <source>
        <dbReference type="ARBA" id="ARBA00022490"/>
    </source>
</evidence>
<feature type="coiled-coil region" evidence="13">
    <location>
        <begin position="87"/>
        <end position="114"/>
    </location>
</feature>
<accession>A0AAE1HRX8</accession>